<name>A0A423NV14_9PSED</name>
<feature type="region of interest" description="Disordered" evidence="1">
    <location>
        <begin position="1"/>
        <end position="25"/>
    </location>
</feature>
<sequence>MSTRDEQISQPPPAPTITYPEQGSTTGPATLLLGSGIPDALVQVWNIENTHSLGAGKVSANGRWAFSISGAQAQGQQRIHAHQTYAGNTSQWSDERAYEVRLRPAIDVPLVLKPIEGAQVDAPPVFSGDVTRAEGFVSIFDLDTGLEIARAGVENDRKWATPAEHRLPVGQYRISAVHNIAGETSDWGRVRTFTVAARTGDELLGVARLRALTQNALRKISSIWR</sequence>
<dbReference type="EMBL" id="MOCA01000002">
    <property type="protein sequence ID" value="ROO02127.1"/>
    <property type="molecule type" value="Genomic_DNA"/>
</dbReference>
<dbReference type="Gene3D" id="2.60.40.10">
    <property type="entry name" value="Immunoglobulins"/>
    <property type="match status" value="1"/>
</dbReference>
<evidence type="ECO:0000313" key="3">
    <source>
        <dbReference type="Proteomes" id="UP000284207"/>
    </source>
</evidence>
<comment type="caution">
    <text evidence="2">The sequence shown here is derived from an EMBL/GenBank/DDBJ whole genome shotgun (WGS) entry which is preliminary data.</text>
</comment>
<dbReference type="RefSeq" id="WP_185053940.1">
    <property type="nucleotide sequence ID" value="NZ_MOCA01000002.1"/>
</dbReference>
<reference evidence="2 3" key="1">
    <citation type="submission" date="2016-10" db="EMBL/GenBank/DDBJ databases">
        <title>Comparative genome analysis of multiple Pseudomonas spp. focuses on biocontrol and plant growth promoting traits.</title>
        <authorList>
            <person name="Tao X.-Y."/>
            <person name="Taylor C.G."/>
        </authorList>
    </citation>
    <scope>NUCLEOTIDE SEQUENCE [LARGE SCALE GENOMIC DNA]</scope>
    <source>
        <strain evidence="2 3">36B3</strain>
    </source>
</reference>
<proteinExistence type="predicted"/>
<dbReference type="AlphaFoldDB" id="A0A423NV14"/>
<evidence type="ECO:0000313" key="2">
    <source>
        <dbReference type="EMBL" id="ROO02127.1"/>
    </source>
</evidence>
<protein>
    <recommendedName>
        <fullName evidence="4">Bacterial Ig-like domain-containing protein</fullName>
    </recommendedName>
</protein>
<dbReference type="Proteomes" id="UP000284207">
    <property type="component" value="Unassembled WGS sequence"/>
</dbReference>
<evidence type="ECO:0000256" key="1">
    <source>
        <dbReference type="SAM" id="MobiDB-lite"/>
    </source>
</evidence>
<evidence type="ECO:0008006" key="4">
    <source>
        <dbReference type="Google" id="ProtNLM"/>
    </source>
</evidence>
<organism evidence="2 3">
    <name type="scientific">Pseudomonas moraviensis</name>
    <dbReference type="NCBI Taxonomy" id="321662"/>
    <lineage>
        <taxon>Bacteria</taxon>
        <taxon>Pseudomonadati</taxon>
        <taxon>Pseudomonadota</taxon>
        <taxon>Gammaproteobacteria</taxon>
        <taxon>Pseudomonadales</taxon>
        <taxon>Pseudomonadaceae</taxon>
        <taxon>Pseudomonas</taxon>
    </lineage>
</organism>
<gene>
    <name evidence="2" type="ORF">BK674_04650</name>
</gene>
<accession>A0A423NV14</accession>
<dbReference type="InterPro" id="IPR013783">
    <property type="entry name" value="Ig-like_fold"/>
</dbReference>